<dbReference type="eggNOG" id="KOG1827">
    <property type="taxonomic scope" value="Eukaryota"/>
</dbReference>
<evidence type="ECO:0000256" key="1">
    <source>
        <dbReference type="ARBA" id="ARBA00023125"/>
    </source>
</evidence>
<dbReference type="SUPFAM" id="SSF47095">
    <property type="entry name" value="HMG-box"/>
    <property type="match status" value="1"/>
</dbReference>
<keyword evidence="2" id="KW-0539">Nucleus</keyword>
<proteinExistence type="predicted"/>
<dbReference type="GO" id="GO:0003677">
    <property type="term" value="F:DNA binding"/>
    <property type="evidence" value="ECO:0007669"/>
    <property type="project" value="UniProtKB-UniRule"/>
</dbReference>
<keyword evidence="1 2" id="KW-0238">DNA-binding</keyword>
<protein>
    <submittedName>
        <fullName evidence="6">HMG box domain-containing protein</fullName>
    </submittedName>
</protein>
<feature type="DNA-binding region" description="HMG box" evidence="2">
    <location>
        <begin position="392"/>
        <end position="445"/>
    </location>
</feature>
<feature type="region of interest" description="Disordered" evidence="3">
    <location>
        <begin position="602"/>
        <end position="635"/>
    </location>
</feature>
<organism evidence="5 6">
    <name type="scientific">Bursaphelenchus xylophilus</name>
    <name type="common">Pinewood nematode worm</name>
    <name type="synonym">Aphelenchoides xylophilus</name>
    <dbReference type="NCBI Taxonomy" id="6326"/>
    <lineage>
        <taxon>Eukaryota</taxon>
        <taxon>Metazoa</taxon>
        <taxon>Ecdysozoa</taxon>
        <taxon>Nematoda</taxon>
        <taxon>Chromadorea</taxon>
        <taxon>Rhabditida</taxon>
        <taxon>Tylenchina</taxon>
        <taxon>Tylenchomorpha</taxon>
        <taxon>Aphelenchoidea</taxon>
        <taxon>Aphelenchoididae</taxon>
        <taxon>Bursaphelenchus</taxon>
    </lineage>
</organism>
<dbReference type="GO" id="GO:0005634">
    <property type="term" value="C:nucleus"/>
    <property type="evidence" value="ECO:0007669"/>
    <property type="project" value="UniProtKB-UniRule"/>
</dbReference>
<reference evidence="6" key="1">
    <citation type="submission" date="2016-11" db="UniProtKB">
        <authorList>
            <consortium name="WormBaseParasite"/>
        </authorList>
    </citation>
    <scope>IDENTIFICATION</scope>
</reference>
<evidence type="ECO:0000259" key="4">
    <source>
        <dbReference type="PROSITE" id="PS50118"/>
    </source>
</evidence>
<dbReference type="Gene3D" id="1.10.30.10">
    <property type="entry name" value="High mobility group box domain"/>
    <property type="match status" value="1"/>
</dbReference>
<dbReference type="SMART" id="SM00398">
    <property type="entry name" value="HMG"/>
    <property type="match status" value="1"/>
</dbReference>
<dbReference type="Gene3D" id="3.30.160.60">
    <property type="entry name" value="Classic Zinc Finger"/>
    <property type="match status" value="1"/>
</dbReference>
<evidence type="ECO:0000313" key="5">
    <source>
        <dbReference type="Proteomes" id="UP000095284"/>
    </source>
</evidence>
<dbReference type="InterPro" id="IPR013087">
    <property type="entry name" value="Znf_C2H2_type"/>
</dbReference>
<dbReference type="InterPro" id="IPR009071">
    <property type="entry name" value="HMG_box_dom"/>
</dbReference>
<feature type="compositionally biased region" description="Low complexity" evidence="3">
    <location>
        <begin position="612"/>
        <end position="635"/>
    </location>
</feature>
<dbReference type="SMART" id="SM00355">
    <property type="entry name" value="ZnF_C2H2"/>
    <property type="match status" value="2"/>
</dbReference>
<dbReference type="PANTHER" id="PTHR48112">
    <property type="entry name" value="HIGH MOBILITY GROUP PROTEIN DSP1"/>
    <property type="match status" value="1"/>
</dbReference>
<evidence type="ECO:0000313" key="6">
    <source>
        <dbReference type="WBParaSite" id="BXY_0701800.1"/>
    </source>
</evidence>
<dbReference type="InterPro" id="IPR050342">
    <property type="entry name" value="HMGB"/>
</dbReference>
<dbReference type="PROSITE" id="PS50118">
    <property type="entry name" value="HMG_BOX_2"/>
    <property type="match status" value="1"/>
</dbReference>
<feature type="region of interest" description="Disordered" evidence="3">
    <location>
        <begin position="163"/>
        <end position="230"/>
    </location>
</feature>
<dbReference type="AlphaFoldDB" id="A0A1I7S1Z0"/>
<dbReference type="Proteomes" id="UP000095284">
    <property type="component" value="Unplaced"/>
</dbReference>
<accession>A0A1I7S1Z0</accession>
<dbReference type="InterPro" id="IPR036910">
    <property type="entry name" value="HMG_box_dom_sf"/>
</dbReference>
<dbReference type="WBParaSite" id="BXY_0701800.1">
    <property type="protein sequence ID" value="BXY_0701800.1"/>
    <property type="gene ID" value="BXY_0701800"/>
</dbReference>
<dbReference type="Pfam" id="PF00505">
    <property type="entry name" value="HMG_box"/>
    <property type="match status" value="1"/>
</dbReference>
<sequence>MARPTEIPECDVFVLDHKVSGDPRDQENYMKYASHKVFRRIKPSSCLSSVSRRLEWSFGVFAERCRSISQPAAQPVQLEKTRNAPCAGGRPVLLSLGGEKRAETRPFPPSIKPRSVPAACLPSRCAERRGEFVGSVGASSSSPSCRPCLPAFLAPFSSSSFLSSSPPVPAPPAANGIRSSPPPPRLRHAEPSGAVRPSQRLHRPARSAHSEPAFLAGRRARGNDGGDAGDSTRNSHVFLIENLLIVLCISRSPEEFQLQKRLRRILKNPPSPLGFAPKAAAARPFSPLSKNHVLAVRNDQNLSLFLPTLTCPVASSQPQYPLSAAVPDDEVFYFKNPVTMERELSSEVAKTDNALPIDHHDLENEDRHVTEQLESSPVLKDIAWLANQPKLNAKSKSGYILFSAEIRKRIMNENPESGFGEVSKIVGVEWKKLTDEQKRQYEERANIIADARAKNDLLTPNSKVLQPGEIRVNVCKWHGCDYQFDHPDGLFEHIRVSHASADENKVVIDGEAHYACLWMTCVKYRQTGKPFPSLPRLLRHIREKHMPASGKVIQPNQRGKHFFHYIPQSEPSNNSTKDQSHGLFINQPNGVTTATAVAHKTAIPLDGPPTTPSSSVPPYAATPSTSAAPPHSHQTQQTQQVYVQQTTPATTQVVQVINGSSLSINGSSVAYLNSSTPYQVIVNHQPQTIQAQPGQQIVVQHAVPSSSQQHIVVHGAQPQQLQPGQYQIHHGQVQQPQTSTYQNTVVTAAPKPEPLFVPPPNSIKVKRVLHSMTYYK</sequence>
<feature type="domain" description="HMG box" evidence="4">
    <location>
        <begin position="392"/>
        <end position="445"/>
    </location>
</feature>
<evidence type="ECO:0000256" key="2">
    <source>
        <dbReference type="PROSITE-ProRule" id="PRU00267"/>
    </source>
</evidence>
<evidence type="ECO:0000256" key="3">
    <source>
        <dbReference type="SAM" id="MobiDB-lite"/>
    </source>
</evidence>
<dbReference type="PROSITE" id="PS00028">
    <property type="entry name" value="ZINC_FINGER_C2H2_1"/>
    <property type="match status" value="1"/>
</dbReference>
<name>A0A1I7S1Z0_BURXY</name>